<dbReference type="AlphaFoldDB" id="A0A0U1LYV3"/>
<proteinExistence type="predicted"/>
<dbReference type="InterPro" id="IPR052184">
    <property type="entry name" value="SDR_enzymes"/>
</dbReference>
<dbReference type="Proteomes" id="UP000054383">
    <property type="component" value="Unassembled WGS sequence"/>
</dbReference>
<reference evidence="1 2" key="1">
    <citation type="submission" date="2015-04" db="EMBL/GenBank/DDBJ databases">
        <authorList>
            <person name="Syromyatnikov M.Y."/>
            <person name="Popov V.N."/>
        </authorList>
    </citation>
    <scope>NUCLEOTIDE SEQUENCE [LARGE SCALE GENOMIC DNA]</scope>
    <source>
        <strain evidence="1">WF-38-12</strain>
    </source>
</reference>
<sequence length="269" mass="28705">MTKNILIIGATRGLGASLATHYASLPSTSLVYATTRSSNPPPSFPAPSKNDAHKKIRWLLNVDISQPDIGSILTTQIRPDNATLDVVVVSAGYFGFESFDAPDWEKQVTMYTTSAIGPVFAVQALVKSSLVKEGGNGKVILISSESGSITLRHQSEGGGNYGHHASKAALNMVGKLLSLDLKDKGIAVGLVHPGFMRTEMTRSVGFDKYWDQGGAVTPEESAKSLVDFVENDFDLSKTGTYWAPRGPGDIGTAEPVLGKNLSTPLELPW</sequence>
<dbReference type="Gene3D" id="3.40.50.720">
    <property type="entry name" value="NAD(P)-binding Rossmann-like Domain"/>
    <property type="match status" value="1"/>
</dbReference>
<dbReference type="InterPro" id="IPR002347">
    <property type="entry name" value="SDR_fam"/>
</dbReference>
<protein>
    <submittedName>
        <fullName evidence="1">Uncharacterized protein</fullName>
    </submittedName>
</protein>
<dbReference type="PANTHER" id="PTHR45458:SF2">
    <property type="entry name" value="OXIDOREDUCTASE, SHORT CHAIN DEHYDROGENASE_REDUCTASE FAMILY SUPERFAMILY (AFU_ORTHOLOGUE AFUA_3G13450)"/>
    <property type="match status" value="1"/>
</dbReference>
<dbReference type="InterPro" id="IPR036291">
    <property type="entry name" value="NAD(P)-bd_dom_sf"/>
</dbReference>
<evidence type="ECO:0000313" key="1">
    <source>
        <dbReference type="EMBL" id="CRG88026.1"/>
    </source>
</evidence>
<dbReference type="OMA" id="RMYTTSS"/>
<dbReference type="GO" id="GO:0016616">
    <property type="term" value="F:oxidoreductase activity, acting on the CH-OH group of donors, NAD or NADP as acceptor"/>
    <property type="evidence" value="ECO:0007669"/>
    <property type="project" value="TreeGrafter"/>
</dbReference>
<keyword evidence="2" id="KW-1185">Reference proteome</keyword>
<dbReference type="Pfam" id="PF00106">
    <property type="entry name" value="adh_short"/>
    <property type="match status" value="1"/>
</dbReference>
<accession>A0A0U1LYV3</accession>
<dbReference type="SUPFAM" id="SSF51735">
    <property type="entry name" value="NAD(P)-binding Rossmann-fold domains"/>
    <property type="match status" value="1"/>
</dbReference>
<dbReference type="OrthoDB" id="5296at2759"/>
<evidence type="ECO:0000313" key="2">
    <source>
        <dbReference type="Proteomes" id="UP000054383"/>
    </source>
</evidence>
<dbReference type="EMBL" id="CVMT01000004">
    <property type="protein sequence ID" value="CRG88026.1"/>
    <property type="molecule type" value="Genomic_DNA"/>
</dbReference>
<organism evidence="1 2">
    <name type="scientific">Talaromyces islandicus</name>
    <name type="common">Penicillium islandicum</name>
    <dbReference type="NCBI Taxonomy" id="28573"/>
    <lineage>
        <taxon>Eukaryota</taxon>
        <taxon>Fungi</taxon>
        <taxon>Dikarya</taxon>
        <taxon>Ascomycota</taxon>
        <taxon>Pezizomycotina</taxon>
        <taxon>Eurotiomycetes</taxon>
        <taxon>Eurotiomycetidae</taxon>
        <taxon>Eurotiales</taxon>
        <taxon>Trichocomaceae</taxon>
        <taxon>Talaromyces</taxon>
        <taxon>Talaromyces sect. Islandici</taxon>
    </lineage>
</organism>
<dbReference type="PANTHER" id="PTHR45458">
    <property type="entry name" value="SHORT-CHAIN DEHYDROGENASE/REDUCTASE SDR"/>
    <property type="match status" value="1"/>
</dbReference>
<dbReference type="PRINTS" id="PR00081">
    <property type="entry name" value="GDHRDH"/>
</dbReference>
<name>A0A0U1LYV3_TALIS</name>
<gene>
    <name evidence="1" type="ORF">PISL3812_05051</name>
</gene>
<dbReference type="STRING" id="28573.A0A0U1LYV3"/>